<feature type="domain" description="N-acetyltransferase" evidence="3">
    <location>
        <begin position="13"/>
        <end position="158"/>
    </location>
</feature>
<keyword evidence="2 4" id="KW-0012">Acyltransferase</keyword>
<dbReference type="PANTHER" id="PTHR43877">
    <property type="entry name" value="AMINOALKYLPHOSPHONATE N-ACETYLTRANSFERASE-RELATED-RELATED"/>
    <property type="match status" value="1"/>
</dbReference>
<evidence type="ECO:0000313" key="4">
    <source>
        <dbReference type="EMBL" id="QDO90090.1"/>
    </source>
</evidence>
<accession>A0A516GFH6</accession>
<dbReference type="PANTHER" id="PTHR43877:SF2">
    <property type="entry name" value="AMINOALKYLPHOSPHONATE N-ACETYLTRANSFERASE-RELATED"/>
    <property type="match status" value="1"/>
</dbReference>
<dbReference type="EC" id="2.3.1.-" evidence="4"/>
<dbReference type="AlphaFoldDB" id="A0A516GFH6"/>
<evidence type="ECO:0000313" key="5">
    <source>
        <dbReference type="Proteomes" id="UP000315395"/>
    </source>
</evidence>
<reference evidence="4 5" key="1">
    <citation type="submission" date="2019-07" db="EMBL/GenBank/DDBJ databases">
        <title>complete genome sequencing of Ornithinimicrobium sp. H23M54.</title>
        <authorList>
            <person name="Bae J.-W."/>
            <person name="Lee S.-Y."/>
        </authorList>
    </citation>
    <scope>NUCLEOTIDE SEQUENCE [LARGE SCALE GENOMIC DNA]</scope>
    <source>
        <strain evidence="4 5">H23M54</strain>
    </source>
</reference>
<dbReference type="GO" id="GO:0016747">
    <property type="term" value="F:acyltransferase activity, transferring groups other than amino-acyl groups"/>
    <property type="evidence" value="ECO:0007669"/>
    <property type="project" value="InterPro"/>
</dbReference>
<keyword evidence="1 4" id="KW-0808">Transferase</keyword>
<dbReference type="Pfam" id="PF00583">
    <property type="entry name" value="Acetyltransf_1"/>
    <property type="match status" value="1"/>
</dbReference>
<dbReference type="Proteomes" id="UP000315395">
    <property type="component" value="Chromosome"/>
</dbReference>
<protein>
    <submittedName>
        <fullName evidence="4">GNAT family acetyltransferase</fullName>
        <ecNumber evidence="4">2.3.1.-</ecNumber>
    </submittedName>
</protein>
<dbReference type="InterPro" id="IPR050832">
    <property type="entry name" value="Bact_Acetyltransf"/>
</dbReference>
<evidence type="ECO:0000256" key="1">
    <source>
        <dbReference type="ARBA" id="ARBA00022679"/>
    </source>
</evidence>
<keyword evidence="5" id="KW-1185">Reference proteome</keyword>
<dbReference type="SUPFAM" id="SSF55729">
    <property type="entry name" value="Acyl-CoA N-acyltransferases (Nat)"/>
    <property type="match status" value="1"/>
</dbReference>
<dbReference type="CDD" id="cd04301">
    <property type="entry name" value="NAT_SF"/>
    <property type="match status" value="1"/>
</dbReference>
<evidence type="ECO:0000256" key="2">
    <source>
        <dbReference type="ARBA" id="ARBA00023315"/>
    </source>
</evidence>
<dbReference type="InterPro" id="IPR000182">
    <property type="entry name" value="GNAT_dom"/>
</dbReference>
<dbReference type="InterPro" id="IPR016181">
    <property type="entry name" value="Acyl_CoA_acyltransferase"/>
</dbReference>
<dbReference type="OrthoDB" id="1821130at2"/>
<dbReference type="PROSITE" id="PS51186">
    <property type="entry name" value="GNAT"/>
    <property type="match status" value="1"/>
</dbReference>
<proteinExistence type="predicted"/>
<evidence type="ECO:0000259" key="3">
    <source>
        <dbReference type="PROSITE" id="PS51186"/>
    </source>
</evidence>
<dbReference type="Gene3D" id="3.40.630.30">
    <property type="match status" value="1"/>
</dbReference>
<gene>
    <name evidence="4" type="ORF">FNH13_18615</name>
</gene>
<dbReference type="EMBL" id="CP041616">
    <property type="protein sequence ID" value="QDO90090.1"/>
    <property type="molecule type" value="Genomic_DNA"/>
</dbReference>
<name>A0A516GFH6_9MICO</name>
<dbReference type="KEGG" id="orz:FNH13_18615"/>
<organism evidence="4 5">
    <name type="scientific">Ornithinimicrobium ciconiae</name>
    <dbReference type="NCBI Taxonomy" id="2594265"/>
    <lineage>
        <taxon>Bacteria</taxon>
        <taxon>Bacillati</taxon>
        <taxon>Actinomycetota</taxon>
        <taxon>Actinomycetes</taxon>
        <taxon>Micrococcales</taxon>
        <taxon>Ornithinimicrobiaceae</taxon>
        <taxon>Ornithinimicrobium</taxon>
    </lineage>
</organism>
<dbReference type="NCBIfam" id="NF002959">
    <property type="entry name" value="PRK03624.1"/>
    <property type="match status" value="1"/>
</dbReference>
<sequence length="163" mass="18004">MGLAPGMRHTRDVEIRDLRPEEADRAVALWEECGLTRPWNDPHADLTRALGGASSTVLAALRETQVVGTAMVGHDGHRGWVYYLAVAPGLRRGGIGRHLMRASETWLRDRGVPKMQLMVRQGSADVVGFYATLGYTDQETVTLGRFLDPTLEARRRAGVEQPT</sequence>